<organism evidence="1 2">
    <name type="scientific">Halobacteriovorax vibrionivorans</name>
    <dbReference type="NCBI Taxonomy" id="2152716"/>
    <lineage>
        <taxon>Bacteria</taxon>
        <taxon>Pseudomonadati</taxon>
        <taxon>Bdellovibrionota</taxon>
        <taxon>Bacteriovoracia</taxon>
        <taxon>Bacteriovoracales</taxon>
        <taxon>Halobacteriovoraceae</taxon>
        <taxon>Halobacteriovorax</taxon>
    </lineage>
</organism>
<evidence type="ECO:0000313" key="2">
    <source>
        <dbReference type="Proteomes" id="UP000443582"/>
    </source>
</evidence>
<sequence>MELDYIELPEAFCQLLISNVSSSSQTSVDLQKYIYQSPAMARILYRVLNAGEETDLTSLIKKFGWHGIRDRLLAYYINFLENSNHPHSVLVDSVDDITNLEARFRDKTVSGYSRLISLGFYLKVSCYEQDLKSLDEHPYFPSRKIDQLMASVTNRNIRIDILILMLVHFLKFLGEEKLFGLIKAKSSFDMIETMLEPNQKQLLQKNLINYALSIGDLELVAAKTV</sequence>
<dbReference type="EMBL" id="QDKL01000003">
    <property type="protein sequence ID" value="RZF21088.1"/>
    <property type="molecule type" value="Genomic_DNA"/>
</dbReference>
<name>A0ABY0IDP5_9BACT</name>
<dbReference type="Proteomes" id="UP000443582">
    <property type="component" value="Unassembled WGS sequence"/>
</dbReference>
<proteinExistence type="predicted"/>
<protein>
    <submittedName>
        <fullName evidence="1">Uncharacterized protein</fullName>
    </submittedName>
</protein>
<gene>
    <name evidence="1" type="ORF">DAY19_14000</name>
</gene>
<keyword evidence="2" id="KW-1185">Reference proteome</keyword>
<dbReference type="RefSeq" id="WP_133296982.1">
    <property type="nucleotide sequence ID" value="NZ_QDKL01000003.1"/>
</dbReference>
<comment type="caution">
    <text evidence="1">The sequence shown here is derived from an EMBL/GenBank/DDBJ whole genome shotgun (WGS) entry which is preliminary data.</text>
</comment>
<evidence type="ECO:0000313" key="1">
    <source>
        <dbReference type="EMBL" id="RZF21088.1"/>
    </source>
</evidence>
<accession>A0ABY0IDP5</accession>
<reference evidence="2" key="1">
    <citation type="journal article" date="2019" name="Int. J. Syst. Evol. Microbiol.">
        <title>Halobacteriovorax valvorus sp. nov., a novel prokaryotic predator isolated from coastal seawater of China.</title>
        <authorList>
            <person name="Chen M.-X."/>
        </authorList>
    </citation>
    <scope>NUCLEOTIDE SEQUENCE [LARGE SCALE GENOMIC DNA]</scope>
    <source>
        <strain evidence="2">BL9</strain>
    </source>
</reference>